<feature type="compositionally biased region" description="Basic residues" evidence="4">
    <location>
        <begin position="10"/>
        <end position="23"/>
    </location>
</feature>
<dbReference type="Proteomes" id="UP000507222">
    <property type="component" value="Unassembled WGS sequence"/>
</dbReference>
<feature type="domain" description="Ubiquitin-like protease family profile" evidence="5">
    <location>
        <begin position="210"/>
        <end position="302"/>
    </location>
</feature>
<keyword evidence="3" id="KW-0378">Hydrolase</keyword>
<feature type="region of interest" description="Disordered" evidence="4">
    <location>
        <begin position="102"/>
        <end position="158"/>
    </location>
</feature>
<keyword evidence="2" id="KW-0645">Protease</keyword>
<reference evidence="6 7" key="1">
    <citation type="submission" date="2020-05" db="EMBL/GenBank/DDBJ databases">
        <authorList>
            <person name="Campoy J."/>
            <person name="Schneeberger K."/>
            <person name="Spophaly S."/>
        </authorList>
    </citation>
    <scope>NUCLEOTIDE SEQUENCE [LARGE SCALE GENOMIC DNA]</scope>
    <source>
        <strain evidence="6">PruArmRojPasFocal</strain>
    </source>
</reference>
<evidence type="ECO:0000256" key="4">
    <source>
        <dbReference type="SAM" id="MobiDB-lite"/>
    </source>
</evidence>
<feature type="compositionally biased region" description="Basic and acidic residues" evidence="4">
    <location>
        <begin position="102"/>
        <end position="142"/>
    </location>
</feature>
<proteinExistence type="inferred from homology"/>
<evidence type="ECO:0000256" key="1">
    <source>
        <dbReference type="ARBA" id="ARBA00005234"/>
    </source>
</evidence>
<sequence length="308" mass="34801">MMGKENDRKREKKAVRSSVRKGKKNMEDEKPKRINKPGWSIKGLSYALQIWVYELIAELGIPPLRYYVPECDAPSVASRVCKDLDELNSVVQYHADARKTWDAGEERNKTEDAGEESQKTEDAGEERNKIEDAGEESEKTEDAGEESDKTEDDGVAKSREQCVGSDWTILDTTFQKCAALDYKQMKAYVGKEDRQHSKGLLGMVKGEGPKTQAIQRAVQQVAKMLPRLLKESGYIGDGLLLKIEWPVIRVMDAPQQVGSSLCFKGDCGMYILKYCEFLTSNVDLAKISHDAMPFYRLKLAVQLLQGYW</sequence>
<protein>
    <recommendedName>
        <fullName evidence="5">Ubiquitin-like protease family profile domain-containing protein</fullName>
    </recommendedName>
</protein>
<accession>A0A6J5UDN6</accession>
<evidence type="ECO:0000256" key="2">
    <source>
        <dbReference type="ARBA" id="ARBA00022670"/>
    </source>
</evidence>
<name>A0A6J5UDN6_PRUAR</name>
<comment type="similarity">
    <text evidence="1">Belongs to the peptidase C48 family.</text>
</comment>
<dbReference type="Gene3D" id="3.40.395.10">
    <property type="entry name" value="Adenoviral Proteinase, Chain A"/>
    <property type="match status" value="1"/>
</dbReference>
<evidence type="ECO:0000313" key="6">
    <source>
        <dbReference type="EMBL" id="CAB4273285.1"/>
    </source>
</evidence>
<feature type="region of interest" description="Disordered" evidence="4">
    <location>
        <begin position="1"/>
        <end position="35"/>
    </location>
</feature>
<evidence type="ECO:0000256" key="3">
    <source>
        <dbReference type="ARBA" id="ARBA00022801"/>
    </source>
</evidence>
<dbReference type="EMBL" id="CAEKDK010000003">
    <property type="protein sequence ID" value="CAB4273285.1"/>
    <property type="molecule type" value="Genomic_DNA"/>
</dbReference>
<dbReference type="InterPro" id="IPR038765">
    <property type="entry name" value="Papain-like_cys_pep_sf"/>
</dbReference>
<dbReference type="InterPro" id="IPR003653">
    <property type="entry name" value="Peptidase_C48_C"/>
</dbReference>
<dbReference type="Pfam" id="PF02902">
    <property type="entry name" value="Peptidase_C48"/>
    <property type="match status" value="1"/>
</dbReference>
<evidence type="ECO:0000259" key="5">
    <source>
        <dbReference type="Pfam" id="PF02902"/>
    </source>
</evidence>
<evidence type="ECO:0000313" key="7">
    <source>
        <dbReference type="Proteomes" id="UP000507222"/>
    </source>
</evidence>
<dbReference type="GO" id="GO:0006508">
    <property type="term" value="P:proteolysis"/>
    <property type="evidence" value="ECO:0007669"/>
    <property type="project" value="UniProtKB-KW"/>
</dbReference>
<dbReference type="GO" id="GO:0008234">
    <property type="term" value="F:cysteine-type peptidase activity"/>
    <property type="evidence" value="ECO:0007669"/>
    <property type="project" value="InterPro"/>
</dbReference>
<dbReference type="SUPFAM" id="SSF54001">
    <property type="entry name" value="Cysteine proteinases"/>
    <property type="match status" value="1"/>
</dbReference>
<organism evidence="6 7">
    <name type="scientific">Prunus armeniaca</name>
    <name type="common">Apricot</name>
    <name type="synonym">Armeniaca vulgaris</name>
    <dbReference type="NCBI Taxonomy" id="36596"/>
    <lineage>
        <taxon>Eukaryota</taxon>
        <taxon>Viridiplantae</taxon>
        <taxon>Streptophyta</taxon>
        <taxon>Embryophyta</taxon>
        <taxon>Tracheophyta</taxon>
        <taxon>Spermatophyta</taxon>
        <taxon>Magnoliopsida</taxon>
        <taxon>eudicotyledons</taxon>
        <taxon>Gunneridae</taxon>
        <taxon>Pentapetalae</taxon>
        <taxon>rosids</taxon>
        <taxon>fabids</taxon>
        <taxon>Rosales</taxon>
        <taxon>Rosaceae</taxon>
        <taxon>Amygdaloideae</taxon>
        <taxon>Amygdaleae</taxon>
        <taxon>Prunus</taxon>
    </lineage>
</organism>
<dbReference type="AlphaFoldDB" id="A0A6J5UDN6"/>
<gene>
    <name evidence="6" type="ORF">CURHAP_LOCUS20709</name>
</gene>